<evidence type="ECO:0000256" key="4">
    <source>
        <dbReference type="ARBA" id="ARBA00023136"/>
    </source>
</evidence>
<dbReference type="Proteomes" id="UP001239759">
    <property type="component" value="Unassembled WGS sequence"/>
</dbReference>
<feature type="transmembrane region" description="Helical" evidence="5">
    <location>
        <begin position="154"/>
        <end position="171"/>
    </location>
</feature>
<keyword evidence="3 5" id="KW-1133">Transmembrane helix</keyword>
<feature type="transmembrane region" description="Helical" evidence="5">
    <location>
        <begin position="207"/>
        <end position="230"/>
    </location>
</feature>
<protein>
    <recommendedName>
        <fullName evidence="6">HTTM-like domain-containing protein</fullName>
    </recommendedName>
</protein>
<accession>A0ABT7FU47</accession>
<dbReference type="PANTHER" id="PTHR39535:SF2">
    <property type="entry name" value="HTTM DOMAIN-CONTAINING PROTEIN"/>
    <property type="match status" value="1"/>
</dbReference>
<dbReference type="EMBL" id="JASNUQ010000002">
    <property type="protein sequence ID" value="MDK4289508.1"/>
    <property type="molecule type" value="Genomic_DNA"/>
</dbReference>
<keyword evidence="4 5" id="KW-0472">Membrane</keyword>
<evidence type="ECO:0000256" key="1">
    <source>
        <dbReference type="ARBA" id="ARBA00004127"/>
    </source>
</evidence>
<sequence length="313" mass="34344">MSIVQASNTVSTQWNLSWLLANPTVSHRMLGIATGLVLLANPTDMFFLPDATGPNPTCGAVAQWTLFCLLDSNLELARWILFAFCMPLVLGIAMPIAGILHLYAALSVSLSTLGVEGGDQLCVNVGILLTIYQILISVGKWIKSNKLDEIISQFNLVVLASITLQLAFVYFEAGIGKLSQQQWKEGTALWYWFQNSAYAGPSVISDFALMLLSFPLLSGLITWGTIGFQLSLSVTILTIRNFYVRKAFLTVGILFHIAIWIIFALPSFGLVMTACLLLVLGGENFLCRLGDRWIEIAGLSGRNKTNNEEKGMR</sequence>
<organism evidence="7 8">
    <name type="scientific">Corynebacterium pseudodiphtheriticum</name>
    <dbReference type="NCBI Taxonomy" id="37637"/>
    <lineage>
        <taxon>Bacteria</taxon>
        <taxon>Bacillati</taxon>
        <taxon>Actinomycetota</taxon>
        <taxon>Actinomycetes</taxon>
        <taxon>Mycobacteriales</taxon>
        <taxon>Corynebacteriaceae</taxon>
        <taxon>Corynebacterium</taxon>
    </lineage>
</organism>
<gene>
    <name evidence="7" type="ORF">QPX23_01990</name>
</gene>
<evidence type="ECO:0000313" key="7">
    <source>
        <dbReference type="EMBL" id="MDK4289508.1"/>
    </source>
</evidence>
<dbReference type="SMART" id="SM00752">
    <property type="entry name" value="HTTM"/>
    <property type="match status" value="1"/>
</dbReference>
<evidence type="ECO:0000256" key="2">
    <source>
        <dbReference type="ARBA" id="ARBA00022692"/>
    </source>
</evidence>
<dbReference type="RefSeq" id="WP_239264885.1">
    <property type="nucleotide sequence ID" value="NZ_JAKRDN010000008.1"/>
</dbReference>
<keyword evidence="2 5" id="KW-0812">Transmembrane</keyword>
<dbReference type="PANTHER" id="PTHR39535">
    <property type="entry name" value="SPORULATION-DELAYING PROTEIN SDPB"/>
    <property type="match status" value="1"/>
</dbReference>
<feature type="transmembrane region" description="Helical" evidence="5">
    <location>
        <begin position="123"/>
        <end position="142"/>
    </location>
</feature>
<evidence type="ECO:0000259" key="6">
    <source>
        <dbReference type="SMART" id="SM00752"/>
    </source>
</evidence>
<name>A0ABT7FU47_9CORY</name>
<feature type="transmembrane region" description="Helical" evidence="5">
    <location>
        <begin position="268"/>
        <end position="286"/>
    </location>
</feature>
<dbReference type="InterPro" id="IPR011020">
    <property type="entry name" value="HTTM-like"/>
</dbReference>
<comment type="subcellular location">
    <subcellularLocation>
        <location evidence="1">Endomembrane system</location>
        <topology evidence="1">Multi-pass membrane protein</topology>
    </subcellularLocation>
</comment>
<feature type="transmembrane region" description="Helical" evidence="5">
    <location>
        <begin position="242"/>
        <end position="262"/>
    </location>
</feature>
<dbReference type="InterPro" id="IPR052964">
    <property type="entry name" value="Sporulation_signal_mat"/>
</dbReference>
<evidence type="ECO:0000256" key="3">
    <source>
        <dbReference type="ARBA" id="ARBA00022989"/>
    </source>
</evidence>
<keyword evidence="8" id="KW-1185">Reference proteome</keyword>
<evidence type="ECO:0000313" key="8">
    <source>
        <dbReference type="Proteomes" id="UP001239759"/>
    </source>
</evidence>
<proteinExistence type="predicted"/>
<evidence type="ECO:0000256" key="5">
    <source>
        <dbReference type="SAM" id="Phobius"/>
    </source>
</evidence>
<feature type="transmembrane region" description="Helical" evidence="5">
    <location>
        <begin position="79"/>
        <end position="103"/>
    </location>
</feature>
<comment type="caution">
    <text evidence="7">The sequence shown here is derived from an EMBL/GenBank/DDBJ whole genome shotgun (WGS) entry which is preliminary data.</text>
</comment>
<reference evidence="7 8" key="1">
    <citation type="submission" date="2023-05" db="EMBL/GenBank/DDBJ databases">
        <title>Metabolic capabilities are highly conserved among human nasal-associated Corynebacterium species in pangenomic analyses.</title>
        <authorList>
            <person name="Tran T.H."/>
            <person name="Roberts A.Q."/>
            <person name="Escapa I.F."/>
            <person name="Gao W."/>
            <person name="Conlan S."/>
            <person name="Kong H."/>
            <person name="Segre J.A."/>
            <person name="Kelly M.S."/>
            <person name="Lemon K.P."/>
        </authorList>
    </citation>
    <scope>NUCLEOTIDE SEQUENCE [LARGE SCALE GENOMIC DNA]</scope>
    <source>
        <strain evidence="7 8">KPL3772</strain>
    </source>
</reference>
<feature type="domain" description="HTTM-like" evidence="6">
    <location>
        <begin position="22"/>
        <end position="284"/>
    </location>
</feature>